<dbReference type="EMBL" id="VFNV01000001">
    <property type="protein sequence ID" value="TQK76519.1"/>
    <property type="molecule type" value="Genomic_DNA"/>
</dbReference>
<keyword evidence="5 8" id="KW-0862">Zinc</keyword>
<keyword evidence="6 10" id="KW-0413">Isomerase</keyword>
<feature type="binding site" evidence="8">
    <location>
        <position position="275"/>
    </location>
    <ligand>
        <name>Zn(2+)</name>
        <dbReference type="ChEBI" id="CHEBI:29105"/>
    </ligand>
</feature>
<name>A0A542SPH2_9MICO</name>
<dbReference type="Gene3D" id="1.10.441.10">
    <property type="entry name" value="Phosphomannose Isomerase, domain 2"/>
    <property type="match status" value="1"/>
</dbReference>
<dbReference type="PRINTS" id="PR00714">
    <property type="entry name" value="MAN6PISMRASE"/>
</dbReference>
<comment type="catalytic activity">
    <reaction evidence="1">
        <text>D-mannose 6-phosphate = D-fructose 6-phosphate</text>
        <dbReference type="Rhea" id="RHEA:12356"/>
        <dbReference type="ChEBI" id="CHEBI:58735"/>
        <dbReference type="ChEBI" id="CHEBI:61527"/>
        <dbReference type="EC" id="5.3.1.8"/>
    </reaction>
</comment>
<evidence type="ECO:0000256" key="7">
    <source>
        <dbReference type="PIRSR" id="PIRSR001480-1"/>
    </source>
</evidence>
<feature type="binding site" evidence="8">
    <location>
        <position position="107"/>
    </location>
    <ligand>
        <name>Zn(2+)</name>
        <dbReference type="ChEBI" id="CHEBI:29105"/>
    </ligand>
</feature>
<dbReference type="Proteomes" id="UP000316181">
    <property type="component" value="Unassembled WGS sequence"/>
</dbReference>
<dbReference type="PIRSF" id="PIRSF001480">
    <property type="entry name" value="Mannose-6-phosphate_isomerase"/>
    <property type="match status" value="1"/>
</dbReference>
<gene>
    <name evidence="10" type="ORF">FB389_1195</name>
</gene>
<evidence type="ECO:0000313" key="10">
    <source>
        <dbReference type="EMBL" id="TQK76519.1"/>
    </source>
</evidence>
<dbReference type="RefSeq" id="WP_142111835.1">
    <property type="nucleotide sequence ID" value="NZ_BAAATB010000002.1"/>
</dbReference>
<dbReference type="GO" id="GO:0008270">
    <property type="term" value="F:zinc ion binding"/>
    <property type="evidence" value="ECO:0007669"/>
    <property type="project" value="InterPro"/>
</dbReference>
<evidence type="ECO:0000256" key="8">
    <source>
        <dbReference type="PIRSR" id="PIRSR001480-2"/>
    </source>
</evidence>
<dbReference type="InterPro" id="IPR016305">
    <property type="entry name" value="Mannose-6-P_Isomerase"/>
</dbReference>
<dbReference type="OrthoDB" id="9792649at2"/>
<reference evidence="10 11" key="1">
    <citation type="submission" date="2019-06" db="EMBL/GenBank/DDBJ databases">
        <title>Sequencing the genomes of 1000 actinobacteria strains.</title>
        <authorList>
            <person name="Klenk H.-P."/>
        </authorList>
    </citation>
    <scope>NUCLEOTIDE SEQUENCE [LARGE SCALE GENOMIC DNA]</scope>
    <source>
        <strain evidence="10 11">DSM 10596</strain>
    </source>
</reference>
<dbReference type="GO" id="GO:0005829">
    <property type="term" value="C:cytosol"/>
    <property type="evidence" value="ECO:0007669"/>
    <property type="project" value="TreeGrafter"/>
</dbReference>
<evidence type="ECO:0000256" key="5">
    <source>
        <dbReference type="ARBA" id="ARBA00022833"/>
    </source>
</evidence>
<proteinExistence type="inferred from homology"/>
<dbReference type="GO" id="GO:0009298">
    <property type="term" value="P:GDP-mannose biosynthetic process"/>
    <property type="evidence" value="ECO:0007669"/>
    <property type="project" value="InterPro"/>
</dbReference>
<dbReference type="NCBIfam" id="TIGR00218">
    <property type="entry name" value="manA"/>
    <property type="match status" value="1"/>
</dbReference>
<evidence type="ECO:0000259" key="9">
    <source>
        <dbReference type="Pfam" id="PF20511"/>
    </source>
</evidence>
<comment type="caution">
    <text evidence="10">The sequence shown here is derived from an EMBL/GenBank/DDBJ whole genome shotgun (WGS) entry which is preliminary data.</text>
</comment>
<evidence type="ECO:0000256" key="6">
    <source>
        <dbReference type="ARBA" id="ARBA00023235"/>
    </source>
</evidence>
<comment type="cofactor">
    <cofactor evidence="8">
        <name>Zn(2+)</name>
        <dbReference type="ChEBI" id="CHEBI:29105"/>
    </cofactor>
    <text evidence="8">Binds 1 zinc ion per subunit.</text>
</comment>
<dbReference type="Gene3D" id="2.60.120.10">
    <property type="entry name" value="Jelly Rolls"/>
    <property type="match status" value="2"/>
</dbReference>
<dbReference type="PANTHER" id="PTHR10309:SF0">
    <property type="entry name" value="MANNOSE-6-PHOSPHATE ISOMERASE"/>
    <property type="match status" value="1"/>
</dbReference>
<comment type="similarity">
    <text evidence="2">Belongs to the mannose-6-phosphate isomerase type 1 family.</text>
</comment>
<keyword evidence="11" id="KW-1185">Reference proteome</keyword>
<dbReference type="EC" id="5.3.1.8" evidence="3"/>
<dbReference type="InterPro" id="IPR011051">
    <property type="entry name" value="RmlC_Cupin_sf"/>
</dbReference>
<dbReference type="PANTHER" id="PTHR10309">
    <property type="entry name" value="MANNOSE-6-PHOSPHATE ISOMERASE"/>
    <property type="match status" value="1"/>
</dbReference>
<evidence type="ECO:0000256" key="2">
    <source>
        <dbReference type="ARBA" id="ARBA00010772"/>
    </source>
</evidence>
<feature type="binding site" evidence="8">
    <location>
        <position position="105"/>
    </location>
    <ligand>
        <name>Zn(2+)</name>
        <dbReference type="ChEBI" id="CHEBI:29105"/>
    </ligand>
</feature>
<dbReference type="SUPFAM" id="SSF51182">
    <property type="entry name" value="RmlC-like cupins"/>
    <property type="match status" value="1"/>
</dbReference>
<evidence type="ECO:0000313" key="11">
    <source>
        <dbReference type="Proteomes" id="UP000316181"/>
    </source>
</evidence>
<dbReference type="AlphaFoldDB" id="A0A542SPH2"/>
<sequence length="412" mass="42808">MLRLQGRLQAYDWGSREALPAFLGLPGDGRPWAEIWYGAHPSAPALASSVSPCVPAAGVDADLGPRSERLDRWLAENPRALREPNGRALPYLVKLLAAARPLSLQVHPNSDQAARGFAREGADRTPPASRNYADDKHKPETLLALVPTRALAGFRDAESVAADLERLAPDVLRAAISQLRQPANGLRDAFETVLRLDRGAIDSALTALQGIPLAGSGGSGGSAPADGTWGQDSLAVAREVLEFYPGDVGVLATIFLQPRSLEPGAALSVGAGVVHCYLDGLGLEVMASSDNVIRAGLTSKRVDIDELLAIVDFTAGGALVDHPRAEGGANATVQSYPAHFSEYQVTIYGIAGASVETKGAHGARVAIALDGQTRANCPDGRAALVAGDAVFLGAGESLELSGHGRVAVVGVP</sequence>
<protein>
    <recommendedName>
        <fullName evidence="3">mannose-6-phosphate isomerase</fullName>
        <ecNumber evidence="3">5.3.1.8</ecNumber>
    </recommendedName>
</protein>
<dbReference type="InterPro" id="IPR046457">
    <property type="entry name" value="PMI_typeI_cat"/>
</dbReference>
<dbReference type="GO" id="GO:0004476">
    <property type="term" value="F:mannose-6-phosphate isomerase activity"/>
    <property type="evidence" value="ECO:0007669"/>
    <property type="project" value="UniProtKB-EC"/>
</dbReference>
<dbReference type="InterPro" id="IPR001250">
    <property type="entry name" value="Man6P_Isoase-1"/>
</dbReference>
<evidence type="ECO:0000256" key="3">
    <source>
        <dbReference type="ARBA" id="ARBA00011956"/>
    </source>
</evidence>
<feature type="binding site" evidence="8">
    <location>
        <position position="140"/>
    </location>
    <ligand>
        <name>Zn(2+)</name>
        <dbReference type="ChEBI" id="CHEBI:29105"/>
    </ligand>
</feature>
<evidence type="ECO:0000256" key="1">
    <source>
        <dbReference type="ARBA" id="ARBA00000757"/>
    </source>
</evidence>
<dbReference type="GO" id="GO:0005975">
    <property type="term" value="P:carbohydrate metabolic process"/>
    <property type="evidence" value="ECO:0007669"/>
    <property type="project" value="InterPro"/>
</dbReference>
<dbReference type="CDD" id="cd07011">
    <property type="entry name" value="cupin_PMI_type_I_N"/>
    <property type="match status" value="1"/>
</dbReference>
<dbReference type="InterPro" id="IPR014710">
    <property type="entry name" value="RmlC-like_jellyroll"/>
</dbReference>
<accession>A0A542SPH2</accession>
<feature type="domain" description="Phosphomannose isomerase type I catalytic" evidence="9">
    <location>
        <begin position="1"/>
        <end position="156"/>
    </location>
</feature>
<feature type="active site" evidence="7">
    <location>
        <position position="294"/>
    </location>
</feature>
<keyword evidence="4 8" id="KW-0479">Metal-binding</keyword>
<dbReference type="Pfam" id="PF20511">
    <property type="entry name" value="PMI_typeI_cat"/>
    <property type="match status" value="1"/>
</dbReference>
<organism evidence="10 11">
    <name type="scientific">Rarobacter incanus</name>
    <dbReference type="NCBI Taxonomy" id="153494"/>
    <lineage>
        <taxon>Bacteria</taxon>
        <taxon>Bacillati</taxon>
        <taxon>Actinomycetota</taxon>
        <taxon>Actinomycetes</taxon>
        <taxon>Micrococcales</taxon>
        <taxon>Rarobacteraceae</taxon>
        <taxon>Rarobacter</taxon>
    </lineage>
</organism>
<evidence type="ECO:0000256" key="4">
    <source>
        <dbReference type="ARBA" id="ARBA00022723"/>
    </source>
</evidence>